<keyword evidence="2" id="KW-1185">Reference proteome</keyword>
<evidence type="ECO:0000313" key="2">
    <source>
        <dbReference type="Proteomes" id="UP000887013"/>
    </source>
</evidence>
<name>A0A8X6NCR4_NEPPI</name>
<reference evidence="1" key="1">
    <citation type="submission" date="2020-08" db="EMBL/GenBank/DDBJ databases">
        <title>Multicomponent nature underlies the extraordinary mechanical properties of spider dragline silk.</title>
        <authorList>
            <person name="Kono N."/>
            <person name="Nakamura H."/>
            <person name="Mori M."/>
            <person name="Yoshida Y."/>
            <person name="Ohtoshi R."/>
            <person name="Malay A.D."/>
            <person name="Moran D.A.P."/>
            <person name="Tomita M."/>
            <person name="Numata K."/>
            <person name="Arakawa K."/>
        </authorList>
    </citation>
    <scope>NUCLEOTIDE SEQUENCE</scope>
</reference>
<dbReference type="AlphaFoldDB" id="A0A8X6NCR4"/>
<protein>
    <submittedName>
        <fullName evidence="1">Uncharacterized protein</fullName>
    </submittedName>
</protein>
<dbReference type="Proteomes" id="UP000887013">
    <property type="component" value="Unassembled WGS sequence"/>
</dbReference>
<organism evidence="1 2">
    <name type="scientific">Nephila pilipes</name>
    <name type="common">Giant wood spider</name>
    <name type="synonym">Nephila maculata</name>
    <dbReference type="NCBI Taxonomy" id="299642"/>
    <lineage>
        <taxon>Eukaryota</taxon>
        <taxon>Metazoa</taxon>
        <taxon>Ecdysozoa</taxon>
        <taxon>Arthropoda</taxon>
        <taxon>Chelicerata</taxon>
        <taxon>Arachnida</taxon>
        <taxon>Araneae</taxon>
        <taxon>Araneomorphae</taxon>
        <taxon>Entelegynae</taxon>
        <taxon>Araneoidea</taxon>
        <taxon>Nephilidae</taxon>
        <taxon>Nephila</taxon>
    </lineage>
</organism>
<dbReference type="EMBL" id="BMAW01056793">
    <property type="protein sequence ID" value="GFT07809.1"/>
    <property type="molecule type" value="Genomic_DNA"/>
</dbReference>
<sequence length="124" mass="13533">MLKQQVHGSGGQRYESVAINGPAVFAVSKQPVMVKRSKQRRLSACAAYATAGAATALSQAKQQCFVLCAWCKAFRGWQVQAAQRFARLRVKRQWCCCAAGRRASVLLNVRRFNGLATAAFGQPV</sequence>
<comment type="caution">
    <text evidence="1">The sequence shown here is derived from an EMBL/GenBank/DDBJ whole genome shotgun (WGS) entry which is preliminary data.</text>
</comment>
<proteinExistence type="predicted"/>
<evidence type="ECO:0000313" key="1">
    <source>
        <dbReference type="EMBL" id="GFT07809.1"/>
    </source>
</evidence>
<accession>A0A8X6NCR4</accession>
<gene>
    <name evidence="1" type="ORF">NPIL_376701</name>
</gene>